<evidence type="ECO:0000256" key="5">
    <source>
        <dbReference type="ARBA" id="ARBA00022777"/>
    </source>
</evidence>
<dbReference type="InterPro" id="IPR005467">
    <property type="entry name" value="His_kinase_dom"/>
</dbReference>
<dbReference type="Gene3D" id="1.10.287.130">
    <property type="match status" value="1"/>
</dbReference>
<evidence type="ECO:0000313" key="11">
    <source>
        <dbReference type="Proteomes" id="UP000646484"/>
    </source>
</evidence>
<comment type="catalytic activity">
    <reaction evidence="1">
        <text>ATP + protein L-histidine = ADP + protein N-phospho-L-histidine.</text>
        <dbReference type="EC" id="2.7.13.3"/>
    </reaction>
</comment>
<dbReference type="SMART" id="SM00388">
    <property type="entry name" value="HisKA"/>
    <property type="match status" value="1"/>
</dbReference>
<organism evidence="10 11">
    <name type="scientific">Butyricimonas hominis</name>
    <dbReference type="NCBI Taxonomy" id="2763032"/>
    <lineage>
        <taxon>Bacteria</taxon>
        <taxon>Pseudomonadati</taxon>
        <taxon>Bacteroidota</taxon>
        <taxon>Bacteroidia</taxon>
        <taxon>Bacteroidales</taxon>
        <taxon>Odoribacteraceae</taxon>
        <taxon>Butyricimonas</taxon>
    </lineage>
</organism>
<dbReference type="PRINTS" id="PR00344">
    <property type="entry name" value="BCTRLSENSOR"/>
</dbReference>
<dbReference type="SUPFAM" id="SSF47384">
    <property type="entry name" value="Homodimeric domain of signal transducing histidine kinase"/>
    <property type="match status" value="1"/>
</dbReference>
<dbReference type="Pfam" id="PF00512">
    <property type="entry name" value="HisKA"/>
    <property type="match status" value="1"/>
</dbReference>
<dbReference type="InterPro" id="IPR036890">
    <property type="entry name" value="HATPase_C_sf"/>
</dbReference>
<keyword evidence="6" id="KW-0902">Two-component regulatory system</keyword>
<dbReference type="InterPro" id="IPR003661">
    <property type="entry name" value="HisK_dim/P_dom"/>
</dbReference>
<dbReference type="InterPro" id="IPR036097">
    <property type="entry name" value="HisK_dim/P_sf"/>
</dbReference>
<proteinExistence type="predicted"/>
<dbReference type="InterPro" id="IPR050736">
    <property type="entry name" value="Sensor_HK_Regulatory"/>
</dbReference>
<dbReference type="SMART" id="SM00091">
    <property type="entry name" value="PAS"/>
    <property type="match status" value="2"/>
</dbReference>
<reference evidence="10 11" key="1">
    <citation type="submission" date="2020-08" db="EMBL/GenBank/DDBJ databases">
        <title>Genome public.</title>
        <authorList>
            <person name="Liu C."/>
            <person name="Sun Q."/>
        </authorList>
    </citation>
    <scope>NUCLEOTIDE SEQUENCE [LARGE SCALE GENOMIC DNA]</scope>
    <source>
        <strain evidence="10 11">NSJ-56</strain>
    </source>
</reference>
<keyword evidence="7" id="KW-0812">Transmembrane</keyword>
<dbReference type="EMBL" id="JACOOH010000004">
    <property type="protein sequence ID" value="MBC5621327.1"/>
    <property type="molecule type" value="Genomic_DNA"/>
</dbReference>
<accession>A0ABR7D0P9</accession>
<dbReference type="PROSITE" id="PS50109">
    <property type="entry name" value="HIS_KIN"/>
    <property type="match status" value="1"/>
</dbReference>
<dbReference type="EC" id="2.7.13.3" evidence="2"/>
<feature type="domain" description="PAS" evidence="9">
    <location>
        <begin position="33"/>
        <end position="103"/>
    </location>
</feature>
<dbReference type="PANTHER" id="PTHR43711">
    <property type="entry name" value="TWO-COMPONENT HISTIDINE KINASE"/>
    <property type="match status" value="1"/>
</dbReference>
<keyword evidence="5" id="KW-0418">Kinase</keyword>
<dbReference type="CDD" id="cd00082">
    <property type="entry name" value="HisKA"/>
    <property type="match status" value="1"/>
</dbReference>
<feature type="domain" description="PAS" evidence="9">
    <location>
        <begin position="153"/>
        <end position="225"/>
    </location>
</feature>
<dbReference type="PROSITE" id="PS50112">
    <property type="entry name" value="PAS"/>
    <property type="match status" value="2"/>
</dbReference>
<gene>
    <name evidence="10" type="ORF">H8S64_09470</name>
</gene>
<dbReference type="CDD" id="cd16922">
    <property type="entry name" value="HATPase_EvgS-ArcB-TorS-like"/>
    <property type="match status" value="1"/>
</dbReference>
<evidence type="ECO:0000256" key="2">
    <source>
        <dbReference type="ARBA" id="ARBA00012438"/>
    </source>
</evidence>
<evidence type="ECO:0000256" key="4">
    <source>
        <dbReference type="ARBA" id="ARBA00022679"/>
    </source>
</evidence>
<dbReference type="SMART" id="SM00387">
    <property type="entry name" value="HATPase_c"/>
    <property type="match status" value="1"/>
</dbReference>
<dbReference type="InterPro" id="IPR004358">
    <property type="entry name" value="Sig_transdc_His_kin-like_C"/>
</dbReference>
<dbReference type="PANTHER" id="PTHR43711:SF31">
    <property type="entry name" value="HISTIDINE KINASE"/>
    <property type="match status" value="1"/>
</dbReference>
<name>A0ABR7D0P9_9BACT</name>
<dbReference type="NCBIfam" id="TIGR00229">
    <property type="entry name" value="sensory_box"/>
    <property type="match status" value="2"/>
</dbReference>
<dbReference type="Pfam" id="PF08448">
    <property type="entry name" value="PAS_4"/>
    <property type="match status" value="2"/>
</dbReference>
<evidence type="ECO:0000256" key="6">
    <source>
        <dbReference type="ARBA" id="ARBA00023012"/>
    </source>
</evidence>
<dbReference type="RefSeq" id="WP_186975886.1">
    <property type="nucleotide sequence ID" value="NZ_JACOOH010000004.1"/>
</dbReference>
<keyword evidence="3" id="KW-0597">Phosphoprotein</keyword>
<protein>
    <recommendedName>
        <fullName evidence="2">histidine kinase</fullName>
        <ecNumber evidence="2">2.7.13.3</ecNumber>
    </recommendedName>
</protein>
<dbReference type="InterPro" id="IPR035965">
    <property type="entry name" value="PAS-like_dom_sf"/>
</dbReference>
<evidence type="ECO:0000256" key="3">
    <source>
        <dbReference type="ARBA" id="ARBA00022553"/>
    </source>
</evidence>
<keyword evidence="7" id="KW-0472">Membrane</keyword>
<dbReference type="CDD" id="cd00130">
    <property type="entry name" value="PAS"/>
    <property type="match status" value="2"/>
</dbReference>
<keyword evidence="4" id="KW-0808">Transferase</keyword>
<dbReference type="InterPro" id="IPR013656">
    <property type="entry name" value="PAS_4"/>
</dbReference>
<feature type="domain" description="Histidine kinase" evidence="8">
    <location>
        <begin position="426"/>
        <end position="638"/>
    </location>
</feature>
<keyword evidence="11" id="KW-1185">Reference proteome</keyword>
<sequence length="643" mass="73745">MWEYIIAGIVTLSNLAFFLYYKRRMSEARDGTAETMPERIISSVPDMIFMVDNKLDIQKIYNADASKLSLPVEALIGRNLKNCVDPECVEDVTANIQEALLTGEVRESEYSVTMNGKKILYEGRFKRVEDNLVACFERDITERKKTEAEIKQNERLLNAVLDNMPMPLIIKDIENDLKYIFWNKQCELLGGYTREEVLGKNDIEIYGEERGRQYREIDFEIIKNGGSYREQEEYVTPDGVKHVSIVNKNMVANDVHHWLLATRWDISDLIGVQEQLQKANQNLRQIQEINQLILDHSNSGLVYVNTDYIVEWENLAKYSTHPLAGKYKQGVCCYRNVMGREEPCPGCVMQRALISGKVETKELELEGDVFVEVVATPVSAEDGRQPRGVVLKYEDVTERRRVAKEWIRAKEAAENSDKLKSMFLSNMSHEIRTPLNAIVGFSELLTQTEDRTEREEYIDIIQRNNELLLQLISDILDLSKIEAGTLEFVYTMVDMNELLRSLELSSRQKIVDNPDIEVAFISRHDECIVYTEKNRVLQVLSNFMSNALKFTNKGHVHFGYERRGDELRFFVSDTGRGIPTNKQTDIFKRFIKLDSFSNGTGLGLAICQTIVNKLGGTIGVESEEGRGSTFWFSLPLKPGDRLL</sequence>
<dbReference type="Gene3D" id="3.30.450.20">
    <property type="entry name" value="PAS domain"/>
    <property type="match status" value="3"/>
</dbReference>
<evidence type="ECO:0000256" key="7">
    <source>
        <dbReference type="SAM" id="Phobius"/>
    </source>
</evidence>
<evidence type="ECO:0000259" key="8">
    <source>
        <dbReference type="PROSITE" id="PS50109"/>
    </source>
</evidence>
<dbReference type="Pfam" id="PF02518">
    <property type="entry name" value="HATPase_c"/>
    <property type="match status" value="1"/>
</dbReference>
<dbReference type="Gene3D" id="3.30.565.10">
    <property type="entry name" value="Histidine kinase-like ATPase, C-terminal domain"/>
    <property type="match status" value="1"/>
</dbReference>
<dbReference type="SUPFAM" id="SSF55874">
    <property type="entry name" value="ATPase domain of HSP90 chaperone/DNA topoisomerase II/histidine kinase"/>
    <property type="match status" value="1"/>
</dbReference>
<comment type="caution">
    <text evidence="10">The sequence shown here is derived from an EMBL/GenBank/DDBJ whole genome shotgun (WGS) entry which is preliminary data.</text>
</comment>
<dbReference type="Proteomes" id="UP000646484">
    <property type="component" value="Unassembled WGS sequence"/>
</dbReference>
<dbReference type="InterPro" id="IPR003594">
    <property type="entry name" value="HATPase_dom"/>
</dbReference>
<feature type="transmembrane region" description="Helical" evidence="7">
    <location>
        <begin position="6"/>
        <end position="21"/>
    </location>
</feature>
<keyword evidence="7" id="KW-1133">Transmembrane helix</keyword>
<evidence type="ECO:0000313" key="10">
    <source>
        <dbReference type="EMBL" id="MBC5621327.1"/>
    </source>
</evidence>
<evidence type="ECO:0000259" key="9">
    <source>
        <dbReference type="PROSITE" id="PS50112"/>
    </source>
</evidence>
<dbReference type="SUPFAM" id="SSF55785">
    <property type="entry name" value="PYP-like sensor domain (PAS domain)"/>
    <property type="match status" value="3"/>
</dbReference>
<dbReference type="InterPro" id="IPR000014">
    <property type="entry name" value="PAS"/>
</dbReference>
<evidence type="ECO:0000256" key="1">
    <source>
        <dbReference type="ARBA" id="ARBA00000085"/>
    </source>
</evidence>